<proteinExistence type="predicted"/>
<evidence type="ECO:0000313" key="1">
    <source>
        <dbReference type="EMBL" id="CAG8461142.1"/>
    </source>
</evidence>
<reference evidence="1" key="1">
    <citation type="submission" date="2021-06" db="EMBL/GenBank/DDBJ databases">
        <authorList>
            <person name="Kallberg Y."/>
            <person name="Tangrot J."/>
            <person name="Rosling A."/>
        </authorList>
    </citation>
    <scope>NUCLEOTIDE SEQUENCE</scope>
    <source>
        <strain evidence="1">28 12/20/2015</strain>
    </source>
</reference>
<accession>A0ACA9K9Q5</accession>
<dbReference type="Proteomes" id="UP000789366">
    <property type="component" value="Unassembled WGS sequence"/>
</dbReference>
<keyword evidence="2" id="KW-1185">Reference proteome</keyword>
<comment type="caution">
    <text evidence="1">The sequence shown here is derived from an EMBL/GenBank/DDBJ whole genome shotgun (WGS) entry which is preliminary data.</text>
</comment>
<protein>
    <submittedName>
        <fullName evidence="1">17167_t:CDS:1</fullName>
    </submittedName>
</protein>
<evidence type="ECO:0000313" key="2">
    <source>
        <dbReference type="Proteomes" id="UP000789366"/>
    </source>
</evidence>
<dbReference type="EMBL" id="CAJVPW010000649">
    <property type="protein sequence ID" value="CAG8461142.1"/>
    <property type="molecule type" value="Genomic_DNA"/>
</dbReference>
<name>A0ACA9K9Q5_9GLOM</name>
<organism evidence="1 2">
    <name type="scientific">Cetraspora pellucida</name>
    <dbReference type="NCBI Taxonomy" id="1433469"/>
    <lineage>
        <taxon>Eukaryota</taxon>
        <taxon>Fungi</taxon>
        <taxon>Fungi incertae sedis</taxon>
        <taxon>Mucoromycota</taxon>
        <taxon>Glomeromycotina</taxon>
        <taxon>Glomeromycetes</taxon>
        <taxon>Diversisporales</taxon>
        <taxon>Gigasporaceae</taxon>
        <taxon>Cetraspora</taxon>
    </lineage>
</organism>
<gene>
    <name evidence="1" type="ORF">SPELUC_LOCUS1268</name>
</gene>
<sequence length="308" mass="33571">MYKYNNFPAPRCSFLILLLVFLFGIFSSIFDVVNALPADIPGLPDISNPTTTGSQSSGELTPHEIVVGIILIVTGCIYCFFGRRVYYLTLFLIGFYIGVIVMWMALTNNEPPSGFSGANSPTIILLVSLAAGLFLGLLFVCCAEVAIWLLGALAGYLFALFILAWAPGGVIHSSTGRIIFIVVCALIGLLLTCFFIDTIIIVATAFIGAYAIILGVDMFVRTGFSQSVVSFLNGNRDIPPYETNTKIYIMLGAMVALFIIGAFFQHKFRTDKFYPRGKTPHYSNIGNMGSKFKKGKQSEKSEKPANPA</sequence>